<dbReference type="EMBL" id="BNCO01000080">
    <property type="protein sequence ID" value="GIL66015.1"/>
    <property type="molecule type" value="Genomic_DNA"/>
</dbReference>
<evidence type="ECO:0000313" key="12">
    <source>
        <dbReference type="Proteomes" id="UP000747399"/>
    </source>
</evidence>
<feature type="transmembrane region" description="Helical" evidence="10">
    <location>
        <begin position="647"/>
        <end position="676"/>
    </location>
</feature>
<keyword evidence="12" id="KW-1185">Reference proteome</keyword>
<feature type="transmembrane region" description="Helical" evidence="10">
    <location>
        <begin position="570"/>
        <end position="592"/>
    </location>
</feature>
<evidence type="ECO:0000313" key="11">
    <source>
        <dbReference type="EMBL" id="GIL66015.1"/>
    </source>
</evidence>
<dbReference type="GO" id="GO:0072657">
    <property type="term" value="P:protein localization to membrane"/>
    <property type="evidence" value="ECO:0007669"/>
    <property type="project" value="TreeGrafter"/>
</dbReference>
<feature type="transmembrane region" description="Helical" evidence="10">
    <location>
        <begin position="443"/>
        <end position="469"/>
    </location>
</feature>
<keyword evidence="8" id="KW-0333">Golgi apparatus</keyword>
<keyword evidence="4 10" id="KW-0812">Transmembrane</keyword>
<comment type="subcellular location">
    <subcellularLocation>
        <location evidence="1">Endosome membrane</location>
        <topology evidence="1">Multi-pass membrane protein</topology>
    </subcellularLocation>
    <subcellularLocation>
        <location evidence="2">Golgi apparatus membrane</location>
        <topology evidence="2">Multi-pass membrane protein</topology>
    </subcellularLocation>
</comment>
<keyword evidence="9 10" id="KW-0472">Membrane</keyword>
<sequence>MQGLDGKRLLGATMVLALLRAICAYYVPGTYPTEFKVGEVLEVHASSLTSFDTELPFDYYSVPFCKPAEGVKRIANTANPGTILEGIRIENSPYNLTMKIKQSGRLACPKGSYGPLTDKEVKMLKRLIDQHYRVNLILDNLPVTVYDLLNENNEFLRPGFEVGYKVGDKYYINNHLVFNILVYQTHGEYTAARKQYIKSVSVDGLDRHHRRMLQTSAEKAGASVARAHRRIAQEDDIYEFDDGYYYDELVDMAALGLDPAYYMVVGFEVSPCSIERKAGADVEVIVCGVDGDAHITPQEIKEGADIVYTYDVFWQDSKIKWASRWDAYLRMPGGKVHWFSIINSLLVVLVMATIVAMILIRTVRRDLAKYESLMVDGGSSSGGGGGDSRDEAGWKLVAGDVFRAPTNSAMLAVQVGTGVQILATSLVTMVLATLGFLSPAARGALLTAGMLFFVLLAGLSGFIAVYIWGLLERSYNSWQAVCARVALYYPGINLLIFTILNLVIVHTGSTGAVPLGMYFSLGCAWFLVATPLTFVGGMIAVRVPMLDWPVKTNQIPRHIPPSPLSANPTLLFLAAGVLPFGTMFIELYFAMTSLWLGYFYYLFGFVLLIGGLTCVINAEISVLCTYVQLCAEDYSWWWRSFYRGASVSLYIGLYALGFLVSSLSSLSGFIPVFIYLCYMSLFVLAFYYAMGAVGFGASFWFVYSIFKAVKAD</sequence>
<dbReference type="PANTHER" id="PTHR10766:SF55">
    <property type="entry name" value="TRANSMEMBRANE 9 SUPERFAMILY MEMBER 4"/>
    <property type="match status" value="1"/>
</dbReference>
<protein>
    <recommendedName>
        <fullName evidence="10">Transmembrane 9 superfamily member</fullName>
    </recommendedName>
</protein>
<dbReference type="GO" id="GO:0000139">
    <property type="term" value="C:Golgi membrane"/>
    <property type="evidence" value="ECO:0007669"/>
    <property type="project" value="UniProtKB-SubCell"/>
</dbReference>
<keyword evidence="7 10" id="KW-1133">Transmembrane helix</keyword>
<feature type="transmembrane region" description="Helical" evidence="10">
    <location>
        <begin position="411"/>
        <end position="437"/>
    </location>
</feature>
<feature type="transmembrane region" description="Helical" evidence="10">
    <location>
        <begin position="338"/>
        <end position="360"/>
    </location>
</feature>
<dbReference type="GO" id="GO:0010008">
    <property type="term" value="C:endosome membrane"/>
    <property type="evidence" value="ECO:0007669"/>
    <property type="project" value="UniProtKB-SubCell"/>
</dbReference>
<evidence type="ECO:0000256" key="5">
    <source>
        <dbReference type="ARBA" id="ARBA00022729"/>
    </source>
</evidence>
<keyword evidence="5 10" id="KW-0732">Signal</keyword>
<evidence type="ECO:0000256" key="4">
    <source>
        <dbReference type="ARBA" id="ARBA00022692"/>
    </source>
</evidence>
<evidence type="ECO:0000256" key="6">
    <source>
        <dbReference type="ARBA" id="ARBA00022753"/>
    </source>
</evidence>
<dbReference type="AlphaFoldDB" id="A0A8J4BVA2"/>
<dbReference type="Proteomes" id="UP000747399">
    <property type="component" value="Unassembled WGS sequence"/>
</dbReference>
<evidence type="ECO:0000256" key="7">
    <source>
        <dbReference type="ARBA" id="ARBA00022989"/>
    </source>
</evidence>
<feature type="transmembrane region" description="Helical" evidence="10">
    <location>
        <begin position="481"/>
        <end position="505"/>
    </location>
</feature>
<evidence type="ECO:0000256" key="8">
    <source>
        <dbReference type="ARBA" id="ARBA00023034"/>
    </source>
</evidence>
<feature type="transmembrane region" description="Helical" evidence="10">
    <location>
        <begin position="682"/>
        <end position="706"/>
    </location>
</feature>
<feature type="transmembrane region" description="Helical" evidence="10">
    <location>
        <begin position="598"/>
        <end position="626"/>
    </location>
</feature>
<keyword evidence="6" id="KW-0967">Endosome</keyword>
<accession>A0A8J4BVA2</accession>
<proteinExistence type="inferred from homology"/>
<dbReference type="InterPro" id="IPR004240">
    <property type="entry name" value="EMP70"/>
</dbReference>
<comment type="similarity">
    <text evidence="3 10">Belongs to the nonaspanin (TM9SF) (TC 9.A.2) family.</text>
</comment>
<evidence type="ECO:0000256" key="10">
    <source>
        <dbReference type="RuleBase" id="RU363079"/>
    </source>
</evidence>
<feature type="transmembrane region" description="Helical" evidence="10">
    <location>
        <begin position="517"/>
        <end position="541"/>
    </location>
</feature>
<name>A0A8J4BVA2_9CHLO</name>
<evidence type="ECO:0000256" key="2">
    <source>
        <dbReference type="ARBA" id="ARBA00004653"/>
    </source>
</evidence>
<evidence type="ECO:0000256" key="3">
    <source>
        <dbReference type="ARBA" id="ARBA00005227"/>
    </source>
</evidence>
<comment type="caution">
    <text evidence="11">The sequence shown here is derived from an EMBL/GenBank/DDBJ whole genome shotgun (WGS) entry which is preliminary data.</text>
</comment>
<dbReference type="PANTHER" id="PTHR10766">
    <property type="entry name" value="TRANSMEMBRANE 9 SUPERFAMILY PROTEIN"/>
    <property type="match status" value="1"/>
</dbReference>
<evidence type="ECO:0000256" key="9">
    <source>
        <dbReference type="ARBA" id="ARBA00023136"/>
    </source>
</evidence>
<feature type="signal peptide" evidence="10">
    <location>
        <begin position="1"/>
        <end position="24"/>
    </location>
</feature>
<reference evidence="11" key="1">
    <citation type="journal article" date="2021" name="Proc. Natl. Acad. Sci. U.S.A.">
        <title>Three genomes in the algal genus Volvox reveal the fate of a haploid sex-determining region after a transition to homothallism.</title>
        <authorList>
            <person name="Yamamoto K."/>
            <person name="Hamaji T."/>
            <person name="Kawai-Toyooka H."/>
            <person name="Matsuzaki R."/>
            <person name="Takahashi F."/>
            <person name="Nishimura Y."/>
            <person name="Kawachi M."/>
            <person name="Noguchi H."/>
            <person name="Minakuchi Y."/>
            <person name="Umen J.G."/>
            <person name="Toyoda A."/>
            <person name="Nozaki H."/>
        </authorList>
    </citation>
    <scope>NUCLEOTIDE SEQUENCE</scope>
    <source>
        <strain evidence="11">NIES-3780</strain>
    </source>
</reference>
<evidence type="ECO:0000256" key="1">
    <source>
        <dbReference type="ARBA" id="ARBA00004337"/>
    </source>
</evidence>
<dbReference type="Pfam" id="PF02990">
    <property type="entry name" value="EMP70"/>
    <property type="match status" value="2"/>
</dbReference>
<organism evidence="11 12">
    <name type="scientific">Volvox africanus</name>
    <dbReference type="NCBI Taxonomy" id="51714"/>
    <lineage>
        <taxon>Eukaryota</taxon>
        <taxon>Viridiplantae</taxon>
        <taxon>Chlorophyta</taxon>
        <taxon>core chlorophytes</taxon>
        <taxon>Chlorophyceae</taxon>
        <taxon>CS clade</taxon>
        <taxon>Chlamydomonadales</taxon>
        <taxon>Volvocaceae</taxon>
        <taxon>Volvox</taxon>
    </lineage>
</organism>
<gene>
    <name evidence="11" type="ORF">Vafri_19653</name>
</gene>
<feature type="chain" id="PRO_5035341019" description="Transmembrane 9 superfamily member" evidence="10">
    <location>
        <begin position="25"/>
        <end position="712"/>
    </location>
</feature>